<dbReference type="HOGENOM" id="CLU_1698925_0_0_1"/>
<dbReference type="GeneID" id="5020761"/>
<protein>
    <submittedName>
        <fullName evidence="1">Uncharacterized protein</fullName>
    </submittedName>
</protein>
<dbReference type="EMBL" id="CT868052">
    <property type="protein sequence ID" value="CAK67579.1"/>
    <property type="molecule type" value="Genomic_DNA"/>
</dbReference>
<proteinExistence type="predicted"/>
<accession>A0C9W2</accession>
<gene>
    <name evidence="1" type="ORF">GSPATT00006886001</name>
</gene>
<evidence type="ECO:0000313" key="1">
    <source>
        <dbReference type="EMBL" id="CAK67579.1"/>
    </source>
</evidence>
<dbReference type="Proteomes" id="UP000000600">
    <property type="component" value="Unassembled WGS sequence"/>
</dbReference>
<name>A0C9W2_PARTE</name>
<dbReference type="RefSeq" id="XP_001434976.1">
    <property type="nucleotide sequence ID" value="XM_001434939.1"/>
</dbReference>
<sequence length="155" mass="18823">MKFVYNNQKHLMNKGIKLSMFNKESQYLMHLLSLRNKMILNQNKDAIQKHITQNDFEMKPQKFYLKAINLKNLVNENQQQVCLTKEYSKWKSYVLKQIKVVKIDQFLCMNNPFNQITLFQDKAQQKYDLTQHKLFLNINQIRNKKFCIKLKKNQF</sequence>
<keyword evidence="2" id="KW-1185">Reference proteome</keyword>
<reference evidence="1 2" key="1">
    <citation type="journal article" date="2006" name="Nature">
        <title>Global trends of whole-genome duplications revealed by the ciliate Paramecium tetraurelia.</title>
        <authorList>
            <consortium name="Genoscope"/>
            <person name="Aury J.-M."/>
            <person name="Jaillon O."/>
            <person name="Duret L."/>
            <person name="Noel B."/>
            <person name="Jubin C."/>
            <person name="Porcel B.M."/>
            <person name="Segurens B."/>
            <person name="Daubin V."/>
            <person name="Anthouard V."/>
            <person name="Aiach N."/>
            <person name="Arnaiz O."/>
            <person name="Billaut A."/>
            <person name="Beisson J."/>
            <person name="Blanc I."/>
            <person name="Bouhouche K."/>
            <person name="Camara F."/>
            <person name="Duharcourt S."/>
            <person name="Guigo R."/>
            <person name="Gogendeau D."/>
            <person name="Katinka M."/>
            <person name="Keller A.-M."/>
            <person name="Kissmehl R."/>
            <person name="Klotz C."/>
            <person name="Koll F."/>
            <person name="Le Moue A."/>
            <person name="Lepere C."/>
            <person name="Malinsky S."/>
            <person name="Nowacki M."/>
            <person name="Nowak J.K."/>
            <person name="Plattner H."/>
            <person name="Poulain J."/>
            <person name="Ruiz F."/>
            <person name="Serrano V."/>
            <person name="Zagulski M."/>
            <person name="Dessen P."/>
            <person name="Betermier M."/>
            <person name="Weissenbach J."/>
            <person name="Scarpelli C."/>
            <person name="Schachter V."/>
            <person name="Sperling L."/>
            <person name="Meyer E."/>
            <person name="Cohen J."/>
            <person name="Wincker P."/>
        </authorList>
    </citation>
    <scope>NUCLEOTIDE SEQUENCE [LARGE SCALE GENOMIC DNA]</scope>
    <source>
        <strain evidence="1 2">Stock d4-2</strain>
    </source>
</reference>
<dbReference type="AlphaFoldDB" id="A0C9W2"/>
<evidence type="ECO:0000313" key="2">
    <source>
        <dbReference type="Proteomes" id="UP000000600"/>
    </source>
</evidence>
<dbReference type="KEGG" id="ptm:GSPATT00006886001"/>
<organism evidence="1 2">
    <name type="scientific">Paramecium tetraurelia</name>
    <dbReference type="NCBI Taxonomy" id="5888"/>
    <lineage>
        <taxon>Eukaryota</taxon>
        <taxon>Sar</taxon>
        <taxon>Alveolata</taxon>
        <taxon>Ciliophora</taxon>
        <taxon>Intramacronucleata</taxon>
        <taxon>Oligohymenophorea</taxon>
        <taxon>Peniculida</taxon>
        <taxon>Parameciidae</taxon>
        <taxon>Paramecium</taxon>
    </lineage>
</organism>
<dbReference type="InParanoid" id="A0C9W2"/>